<dbReference type="EMBL" id="AP024590">
    <property type="protein sequence ID" value="BCU55270.1"/>
    <property type="molecule type" value="Genomic_DNA"/>
</dbReference>
<sequence length="139" mass="15564">MNNISKVLEYIKNNPGVLPSEVAAALPEINKSTTFGAVENLWQAGKIQRVESVDGFRYLVDQLVISSDSVLAALEKRAVELEKKRQWRRAATLWLQAYDAATVNADRERYRKRRARCLTGMTRGKPDSGQVAGHYVGSK</sequence>
<reference evidence="1" key="1">
    <citation type="submission" date="2021-04" db="EMBL/GenBank/DDBJ databases">
        <title>Difference and commonality of drug resistance evolution in various bacteria. and drug sensitivity profiles.</title>
        <authorList>
            <person name="Maeda T."/>
            <person name="Shibai A."/>
            <person name="Kawada K."/>
            <person name="Kotani H."/>
            <person name="Tarusawa Y."/>
            <person name="Tanabe K."/>
            <person name="Furusawa C."/>
        </authorList>
    </citation>
    <scope>NUCLEOTIDE SEQUENCE</scope>
    <source>
        <strain evidence="1">JCM 8580</strain>
    </source>
</reference>
<proteinExistence type="predicted"/>
<gene>
    <name evidence="1" type="primary">yfdN</name>
    <name evidence="1" type="ORF">ENKO_18640</name>
</gene>
<evidence type="ECO:0000313" key="1">
    <source>
        <dbReference type="EMBL" id="BCU55270.1"/>
    </source>
</evidence>
<name>A0AA86IS11_9ENTR</name>
<evidence type="ECO:0008006" key="3">
    <source>
        <dbReference type="Google" id="ProtNLM"/>
    </source>
</evidence>
<accession>A0AA86IS11</accession>
<evidence type="ECO:0000313" key="2">
    <source>
        <dbReference type="Proteomes" id="UP000682928"/>
    </source>
</evidence>
<dbReference type="Proteomes" id="UP000682928">
    <property type="component" value="Chromosome"/>
</dbReference>
<organism evidence="1 2">
    <name type="scientific">Enterobacter kobei</name>
    <dbReference type="NCBI Taxonomy" id="208224"/>
    <lineage>
        <taxon>Bacteria</taxon>
        <taxon>Pseudomonadati</taxon>
        <taxon>Pseudomonadota</taxon>
        <taxon>Gammaproteobacteria</taxon>
        <taxon>Enterobacterales</taxon>
        <taxon>Enterobacteriaceae</taxon>
        <taxon>Enterobacter</taxon>
        <taxon>Enterobacter cloacae complex</taxon>
    </lineage>
</organism>
<dbReference type="AlphaFoldDB" id="A0AA86IS11"/>
<protein>
    <recommendedName>
        <fullName evidence="3">PerC family transcriptional regulator</fullName>
    </recommendedName>
</protein>
<dbReference type="RefSeq" id="WP_088218832.1">
    <property type="nucleotide sequence ID" value="NZ_AP024590.1"/>
</dbReference>